<dbReference type="AlphaFoldDB" id="A0A1J5QVT7"/>
<gene>
    <name evidence="1" type="ORF">GALL_304870</name>
</gene>
<organism evidence="1">
    <name type="scientific">mine drainage metagenome</name>
    <dbReference type="NCBI Taxonomy" id="410659"/>
    <lineage>
        <taxon>unclassified sequences</taxon>
        <taxon>metagenomes</taxon>
        <taxon>ecological metagenomes</taxon>
    </lineage>
</organism>
<dbReference type="Pfam" id="PF07323">
    <property type="entry name" value="DUF1465"/>
    <property type="match status" value="1"/>
</dbReference>
<dbReference type="InterPro" id="IPR010848">
    <property type="entry name" value="DUF1465"/>
</dbReference>
<protein>
    <submittedName>
        <fullName evidence="1">Uncharacterized protein</fullName>
    </submittedName>
</protein>
<dbReference type="Gene3D" id="1.10.8.930">
    <property type="entry name" value="Protein of unknown function DUF1465"/>
    <property type="match status" value="1"/>
</dbReference>
<reference evidence="1" key="1">
    <citation type="submission" date="2016-10" db="EMBL/GenBank/DDBJ databases">
        <title>Sequence of Gallionella enrichment culture.</title>
        <authorList>
            <person name="Poehlein A."/>
            <person name="Muehling M."/>
            <person name="Daniel R."/>
        </authorList>
    </citation>
    <scope>NUCLEOTIDE SEQUENCE</scope>
</reference>
<dbReference type="EMBL" id="MLJW01000412">
    <property type="protein sequence ID" value="OIQ87640.1"/>
    <property type="molecule type" value="Genomic_DNA"/>
</dbReference>
<proteinExistence type="predicted"/>
<accession>A0A1J5QVT7</accession>
<evidence type="ECO:0000313" key="1">
    <source>
        <dbReference type="EMBL" id="OIQ87640.1"/>
    </source>
</evidence>
<sequence length="128" mass="13886">MSHVSPSSWPQGQLDSLNTEVLDLLESLRNYIRDHQAADFQTLDVTARIALSRIRSALTLQLTSMAGWVLFHQAQAAGEDLPAEATAGEIASVLKDCDPALLAAMPEAFRAILHRADALFCRLSALDA</sequence>
<name>A0A1J5QVT7_9ZZZZ</name>
<dbReference type="InterPro" id="IPR038301">
    <property type="entry name" value="AraC-like_sf"/>
</dbReference>
<comment type="caution">
    <text evidence="1">The sequence shown here is derived from an EMBL/GenBank/DDBJ whole genome shotgun (WGS) entry which is preliminary data.</text>
</comment>